<feature type="compositionally biased region" description="Basic residues" evidence="1">
    <location>
        <begin position="39"/>
        <end position="48"/>
    </location>
</feature>
<gene>
    <name evidence="2" type="ORF">TSPGSL018_20426</name>
</gene>
<sequence>PASGKLTQLGGVCDPQMGEGPLPQCFAAAPGGCPWVSRGRNHRPRRSLRVQSPPGVGDVGPPRSLDG</sequence>
<dbReference type="AlphaFoldDB" id="A0A061RU12"/>
<dbReference type="EMBL" id="GBEZ01009217">
    <property type="protein sequence ID" value="JAC76357.1"/>
    <property type="molecule type" value="Transcribed_RNA"/>
</dbReference>
<proteinExistence type="predicted"/>
<feature type="non-terminal residue" evidence="2">
    <location>
        <position position="1"/>
    </location>
</feature>
<feature type="non-terminal residue" evidence="2">
    <location>
        <position position="67"/>
    </location>
</feature>
<evidence type="ECO:0000256" key="1">
    <source>
        <dbReference type="SAM" id="MobiDB-lite"/>
    </source>
</evidence>
<reference evidence="2" key="1">
    <citation type="submission" date="2014-05" db="EMBL/GenBank/DDBJ databases">
        <title>The transcriptome of the halophilic microalga Tetraselmis sp. GSL018 isolated from the Great Salt Lake, Utah.</title>
        <authorList>
            <person name="Jinkerson R.E."/>
            <person name="D'Adamo S."/>
            <person name="Posewitz M.C."/>
        </authorList>
    </citation>
    <scope>NUCLEOTIDE SEQUENCE</scope>
    <source>
        <strain evidence="2">GSL018</strain>
    </source>
</reference>
<name>A0A061RU12_9CHLO</name>
<accession>A0A061RU12</accession>
<evidence type="ECO:0000313" key="2">
    <source>
        <dbReference type="EMBL" id="JAC76357.1"/>
    </source>
</evidence>
<organism evidence="2">
    <name type="scientific">Tetraselmis sp. GSL018</name>
    <dbReference type="NCBI Taxonomy" id="582737"/>
    <lineage>
        <taxon>Eukaryota</taxon>
        <taxon>Viridiplantae</taxon>
        <taxon>Chlorophyta</taxon>
        <taxon>core chlorophytes</taxon>
        <taxon>Chlorodendrophyceae</taxon>
        <taxon>Chlorodendrales</taxon>
        <taxon>Chlorodendraceae</taxon>
        <taxon>Tetraselmis</taxon>
    </lineage>
</organism>
<protein>
    <submittedName>
        <fullName evidence="2">Uncharacterized protein</fullName>
    </submittedName>
</protein>
<feature type="region of interest" description="Disordered" evidence="1">
    <location>
        <begin position="37"/>
        <end position="67"/>
    </location>
</feature>